<proteinExistence type="predicted"/>
<dbReference type="GeneID" id="97673722"/>
<reference evidence="3" key="1">
    <citation type="submission" date="2015-07" db="EMBL/GenBank/DDBJ databases">
        <authorList>
            <person name="Rodrigo-Torres Lidia"/>
            <person name="Arahal R.David."/>
        </authorList>
    </citation>
    <scope>NUCLEOTIDE SEQUENCE [LARGE SCALE GENOMIC DNA]</scope>
    <source>
        <strain evidence="3">CECT 5096</strain>
    </source>
</reference>
<dbReference type="Pfam" id="PF14206">
    <property type="entry name" value="Cys_rich_CPCC"/>
    <property type="match status" value="1"/>
</dbReference>
<organism evidence="2 3">
    <name type="scientific">Roseibium album</name>
    <dbReference type="NCBI Taxonomy" id="311410"/>
    <lineage>
        <taxon>Bacteria</taxon>
        <taxon>Pseudomonadati</taxon>
        <taxon>Pseudomonadota</taxon>
        <taxon>Alphaproteobacteria</taxon>
        <taxon>Hyphomicrobiales</taxon>
        <taxon>Stappiaceae</taxon>
        <taxon>Roseibium</taxon>
    </lineage>
</organism>
<gene>
    <name evidence="2" type="ORF">LA5096_01393</name>
</gene>
<dbReference type="RefSeq" id="WP_082442517.1">
    <property type="nucleotide sequence ID" value="NZ_CXWA01000002.1"/>
</dbReference>
<evidence type="ECO:0000313" key="2">
    <source>
        <dbReference type="EMBL" id="CTQ67252.1"/>
    </source>
</evidence>
<name>A0A0M7ABA1_9HYPH</name>
<dbReference type="OrthoDB" id="1456570at2"/>
<feature type="domain" description="Cysteine-rich CPCC" evidence="1">
    <location>
        <begin position="6"/>
        <end position="77"/>
    </location>
</feature>
<accession>A0A0M7ABA1</accession>
<sequence>MNRQTACKCCGYNTIGPEGDDSYEICPVCFWEADPVQNANPEFAGGANVPSPDEARRTFSAIGACEPRFLEQVRMPHFTEFPENN</sequence>
<keyword evidence="3" id="KW-1185">Reference proteome</keyword>
<dbReference type="InterPro" id="IPR025983">
    <property type="entry name" value="Cys_rich_CPCC"/>
</dbReference>
<dbReference type="STRING" id="311410.LA5095_02537"/>
<dbReference type="Proteomes" id="UP000049983">
    <property type="component" value="Unassembled WGS sequence"/>
</dbReference>
<evidence type="ECO:0000313" key="3">
    <source>
        <dbReference type="Proteomes" id="UP000049983"/>
    </source>
</evidence>
<protein>
    <recommendedName>
        <fullName evidence="1">Cysteine-rich CPCC domain-containing protein</fullName>
    </recommendedName>
</protein>
<dbReference type="EMBL" id="CXWC01000002">
    <property type="protein sequence ID" value="CTQ67252.1"/>
    <property type="molecule type" value="Genomic_DNA"/>
</dbReference>
<evidence type="ECO:0000259" key="1">
    <source>
        <dbReference type="Pfam" id="PF14206"/>
    </source>
</evidence>
<dbReference type="AlphaFoldDB" id="A0A0M7ABA1"/>